<dbReference type="SUPFAM" id="SSF103506">
    <property type="entry name" value="Mitochondrial carrier"/>
    <property type="match status" value="1"/>
</dbReference>
<dbReference type="InterPro" id="IPR002067">
    <property type="entry name" value="MCP"/>
</dbReference>
<evidence type="ECO:0000256" key="6">
    <source>
        <dbReference type="ARBA" id="ARBA00023136"/>
    </source>
</evidence>
<evidence type="ECO:0000256" key="5">
    <source>
        <dbReference type="ARBA" id="ARBA00022737"/>
    </source>
</evidence>
<comment type="subcellular location">
    <subcellularLocation>
        <location evidence="1">Membrane</location>
        <topology evidence="1">Multi-pass membrane protein</topology>
    </subcellularLocation>
</comment>
<dbReference type="Proteomes" id="UP001174909">
    <property type="component" value="Unassembled WGS sequence"/>
</dbReference>
<dbReference type="GO" id="GO:0005739">
    <property type="term" value="C:mitochondrion"/>
    <property type="evidence" value="ECO:0007669"/>
    <property type="project" value="TreeGrafter"/>
</dbReference>
<keyword evidence="3 8" id="KW-0813">Transport</keyword>
<evidence type="ECO:0000313" key="9">
    <source>
        <dbReference type="EMBL" id="CAI8044666.1"/>
    </source>
</evidence>
<dbReference type="InterPro" id="IPR023395">
    <property type="entry name" value="MCP_dom_sf"/>
</dbReference>
<dbReference type="PANTHER" id="PTHR46181">
    <property type="entry name" value="MITOCHONDRIAL GLYCINE TRANSPORTER"/>
    <property type="match status" value="1"/>
</dbReference>
<dbReference type="PROSITE" id="PS50920">
    <property type="entry name" value="SOLCAR"/>
    <property type="match status" value="3"/>
</dbReference>
<dbReference type="AlphaFoldDB" id="A0AA35X9S0"/>
<dbReference type="GO" id="GO:1904983">
    <property type="term" value="P:glycine import into mitochondrion"/>
    <property type="evidence" value="ECO:0007669"/>
    <property type="project" value="TreeGrafter"/>
</dbReference>
<evidence type="ECO:0000256" key="3">
    <source>
        <dbReference type="ARBA" id="ARBA00022448"/>
    </source>
</evidence>
<dbReference type="GO" id="GO:0016020">
    <property type="term" value="C:membrane"/>
    <property type="evidence" value="ECO:0007669"/>
    <property type="project" value="UniProtKB-SubCell"/>
</dbReference>
<reference evidence="9" key="1">
    <citation type="submission" date="2023-03" db="EMBL/GenBank/DDBJ databases">
        <authorList>
            <person name="Steffen K."/>
            <person name="Cardenas P."/>
        </authorList>
    </citation>
    <scope>NUCLEOTIDE SEQUENCE</scope>
</reference>
<accession>A0AA35X9S0</accession>
<keyword evidence="4 7" id="KW-0812">Transmembrane</keyword>
<feature type="repeat" description="Solcar" evidence="7">
    <location>
        <begin position="207"/>
        <end position="292"/>
    </location>
</feature>
<keyword evidence="5" id="KW-0677">Repeat</keyword>
<dbReference type="GO" id="GO:0015187">
    <property type="term" value="F:glycine transmembrane transporter activity"/>
    <property type="evidence" value="ECO:0007669"/>
    <property type="project" value="TreeGrafter"/>
</dbReference>
<keyword evidence="10" id="KW-1185">Reference proteome</keyword>
<evidence type="ECO:0000256" key="2">
    <source>
        <dbReference type="ARBA" id="ARBA00006375"/>
    </source>
</evidence>
<evidence type="ECO:0000256" key="1">
    <source>
        <dbReference type="ARBA" id="ARBA00004141"/>
    </source>
</evidence>
<dbReference type="Gene3D" id="1.50.40.10">
    <property type="entry name" value="Mitochondrial carrier domain"/>
    <property type="match status" value="2"/>
</dbReference>
<gene>
    <name evidence="9" type="ORF">GBAR_LOCUS24762</name>
</gene>
<organism evidence="9 10">
    <name type="scientific">Geodia barretti</name>
    <name type="common">Barrett's horny sponge</name>
    <dbReference type="NCBI Taxonomy" id="519541"/>
    <lineage>
        <taxon>Eukaryota</taxon>
        <taxon>Metazoa</taxon>
        <taxon>Porifera</taxon>
        <taxon>Demospongiae</taxon>
        <taxon>Heteroscleromorpha</taxon>
        <taxon>Tetractinellida</taxon>
        <taxon>Astrophorina</taxon>
        <taxon>Geodiidae</taxon>
        <taxon>Geodia</taxon>
    </lineage>
</organism>
<comment type="similarity">
    <text evidence="2 8">Belongs to the mitochondrial carrier (TC 2.A.29) family.</text>
</comment>
<sequence length="342" mass="36872">MHEKRRGRGLATAFTAGGLSATCSTLMFQPLDLVKTRMQMRALAAPLCLATVQGGPASAGMVSTFVHVVQKENFTGLWRGTSPSLQRSIPGIGLYFTSLTFLKSQLGKSDKDLAPLEALSIGVTARSFTAACSTPLTIVKTRFESGRFQYRSVLEALTTIATTEGPRGLFRGLSATLARDAPFSGLYLLFYTQAKQVAMRATQTDTLAPSLMFSCGVVAGLASSIITQPADVVKTSVQTGTLPNSTGLLPTISSIYQTRGLRAMFAGIAPRVTRRTLMAAFTWAFYEQVRPPSYPLSPSLLSFNFPNFFSTSSPFPLSPKMILISLSLSVLQILLLVDSRFH</sequence>
<proteinExistence type="inferred from homology"/>
<feature type="repeat" description="Solcar" evidence="7">
    <location>
        <begin position="8"/>
        <end position="105"/>
    </location>
</feature>
<name>A0AA35X9S0_GEOBA</name>
<dbReference type="Pfam" id="PF00153">
    <property type="entry name" value="Mito_carr"/>
    <property type="match status" value="3"/>
</dbReference>
<evidence type="ECO:0000256" key="7">
    <source>
        <dbReference type="PROSITE-ProRule" id="PRU00282"/>
    </source>
</evidence>
<comment type="caution">
    <text evidence="9">The sequence shown here is derived from an EMBL/GenBank/DDBJ whole genome shotgun (WGS) entry which is preliminary data.</text>
</comment>
<keyword evidence="6 7" id="KW-0472">Membrane</keyword>
<evidence type="ECO:0000256" key="8">
    <source>
        <dbReference type="RuleBase" id="RU000488"/>
    </source>
</evidence>
<evidence type="ECO:0000313" key="10">
    <source>
        <dbReference type="Proteomes" id="UP001174909"/>
    </source>
</evidence>
<feature type="repeat" description="Solcar" evidence="7">
    <location>
        <begin position="113"/>
        <end position="197"/>
    </location>
</feature>
<dbReference type="PRINTS" id="PR00926">
    <property type="entry name" value="MITOCARRIER"/>
</dbReference>
<dbReference type="InterPro" id="IPR018108">
    <property type="entry name" value="MCP_transmembrane"/>
</dbReference>
<protein>
    <submittedName>
        <fullName evidence="9">Mitochondrial glycine transporter</fullName>
    </submittedName>
</protein>
<dbReference type="EMBL" id="CASHTH010003415">
    <property type="protein sequence ID" value="CAI8044666.1"/>
    <property type="molecule type" value="Genomic_DNA"/>
</dbReference>
<dbReference type="PANTHER" id="PTHR46181:SF3">
    <property type="entry name" value="MITOCHONDRIAL GLYCINE TRANSPORTER"/>
    <property type="match status" value="1"/>
</dbReference>
<evidence type="ECO:0000256" key="4">
    <source>
        <dbReference type="ARBA" id="ARBA00022692"/>
    </source>
</evidence>